<dbReference type="Pfam" id="PF01396">
    <property type="entry name" value="Zn_ribbon_Top1"/>
    <property type="match status" value="1"/>
</dbReference>
<evidence type="ECO:0000259" key="3">
    <source>
        <dbReference type="Pfam" id="PF04471"/>
    </source>
</evidence>
<dbReference type="AlphaFoldDB" id="A0A4R6QIQ6"/>
<dbReference type="Gene3D" id="3.40.1350.10">
    <property type="match status" value="1"/>
</dbReference>
<gene>
    <name evidence="4" type="ORF">DES47_105248</name>
</gene>
<name>A0A4R6QIQ6_9BURK</name>
<protein>
    <submittedName>
        <fullName evidence="4">Restriction system protein</fullName>
    </submittedName>
</protein>
<dbReference type="InterPro" id="IPR011335">
    <property type="entry name" value="Restrct_endonuc-II-like"/>
</dbReference>
<dbReference type="GO" id="GO:0003677">
    <property type="term" value="F:DNA binding"/>
    <property type="evidence" value="ECO:0007669"/>
    <property type="project" value="InterPro"/>
</dbReference>
<dbReference type="GO" id="GO:0009307">
    <property type="term" value="P:DNA restriction-modification system"/>
    <property type="evidence" value="ECO:0007669"/>
    <property type="project" value="InterPro"/>
</dbReference>
<dbReference type="InterPro" id="IPR052906">
    <property type="entry name" value="Type_IV_Methyl-Rstrct_Enzyme"/>
</dbReference>
<evidence type="ECO:0000313" key="4">
    <source>
        <dbReference type="EMBL" id="TDP63244.1"/>
    </source>
</evidence>
<keyword evidence="1" id="KW-0812">Transmembrane</keyword>
<evidence type="ECO:0000259" key="2">
    <source>
        <dbReference type="Pfam" id="PF01396"/>
    </source>
</evidence>
<dbReference type="InterPro" id="IPR013498">
    <property type="entry name" value="Topo_IA_Znf"/>
</dbReference>
<evidence type="ECO:0000256" key="1">
    <source>
        <dbReference type="SAM" id="Phobius"/>
    </source>
</evidence>
<evidence type="ECO:0000313" key="5">
    <source>
        <dbReference type="Proteomes" id="UP000295361"/>
    </source>
</evidence>
<reference evidence="4 5" key="1">
    <citation type="submission" date="2019-03" db="EMBL/GenBank/DDBJ databases">
        <title>Genomic Encyclopedia of Type Strains, Phase IV (KMG-IV): sequencing the most valuable type-strain genomes for metagenomic binning, comparative biology and taxonomic classification.</title>
        <authorList>
            <person name="Goeker M."/>
        </authorList>
    </citation>
    <scope>NUCLEOTIDE SEQUENCE [LARGE SCALE GENOMIC DNA]</scope>
    <source>
        <strain evidence="4 5">DSM 16998</strain>
    </source>
</reference>
<dbReference type="OrthoDB" id="5782056at2"/>
<proteinExistence type="predicted"/>
<dbReference type="InterPro" id="IPR007560">
    <property type="entry name" value="Restrct_endonuc_IV_Mrr"/>
</dbReference>
<dbReference type="RefSeq" id="WP_133702424.1">
    <property type="nucleotide sequence ID" value="NZ_SNXS01000005.1"/>
</dbReference>
<dbReference type="InterPro" id="IPR011856">
    <property type="entry name" value="tRNA_endonuc-like_dom_sf"/>
</dbReference>
<keyword evidence="1" id="KW-1133">Transmembrane helix</keyword>
<comment type="caution">
    <text evidence="4">The sequence shown here is derived from an EMBL/GenBank/DDBJ whole genome shotgun (WGS) entry which is preliminary data.</text>
</comment>
<dbReference type="GO" id="GO:0003916">
    <property type="term" value="F:DNA topoisomerase activity"/>
    <property type="evidence" value="ECO:0007669"/>
    <property type="project" value="InterPro"/>
</dbReference>
<accession>A0A4R6QIQ6</accession>
<dbReference type="GO" id="GO:0005694">
    <property type="term" value="C:chromosome"/>
    <property type="evidence" value="ECO:0007669"/>
    <property type="project" value="InterPro"/>
</dbReference>
<organism evidence="4 5">
    <name type="scientific">Roseateles toxinivorans</name>
    <dbReference type="NCBI Taxonomy" id="270368"/>
    <lineage>
        <taxon>Bacteria</taxon>
        <taxon>Pseudomonadati</taxon>
        <taxon>Pseudomonadota</taxon>
        <taxon>Betaproteobacteria</taxon>
        <taxon>Burkholderiales</taxon>
        <taxon>Sphaerotilaceae</taxon>
        <taxon>Roseateles</taxon>
    </lineage>
</organism>
<dbReference type="Gene3D" id="3.30.65.10">
    <property type="entry name" value="Bacterial Topoisomerase I, domain 1"/>
    <property type="match status" value="1"/>
</dbReference>
<keyword evidence="1" id="KW-0472">Membrane</keyword>
<dbReference type="SUPFAM" id="SSF57783">
    <property type="entry name" value="Zinc beta-ribbon"/>
    <property type="match status" value="1"/>
</dbReference>
<dbReference type="Proteomes" id="UP000295361">
    <property type="component" value="Unassembled WGS sequence"/>
</dbReference>
<dbReference type="GO" id="GO:0006265">
    <property type="term" value="P:DNA topological change"/>
    <property type="evidence" value="ECO:0007669"/>
    <property type="project" value="InterPro"/>
</dbReference>
<dbReference type="Pfam" id="PF04471">
    <property type="entry name" value="Mrr_cat"/>
    <property type="match status" value="1"/>
</dbReference>
<dbReference type="EMBL" id="SNXS01000005">
    <property type="protein sequence ID" value="TDP63244.1"/>
    <property type="molecule type" value="Genomic_DNA"/>
</dbReference>
<feature type="transmembrane region" description="Helical" evidence="1">
    <location>
        <begin position="68"/>
        <end position="86"/>
    </location>
</feature>
<feature type="domain" description="Restriction endonuclease type IV Mrr" evidence="3">
    <location>
        <begin position="107"/>
        <end position="217"/>
    </location>
</feature>
<dbReference type="GO" id="GO:0015666">
    <property type="term" value="F:restriction endodeoxyribonuclease activity"/>
    <property type="evidence" value="ECO:0007669"/>
    <property type="project" value="TreeGrafter"/>
</dbReference>
<dbReference type="SUPFAM" id="SSF52980">
    <property type="entry name" value="Restriction endonuclease-like"/>
    <property type="match status" value="1"/>
</dbReference>
<dbReference type="InParanoid" id="A0A4R6QIQ6"/>
<dbReference type="PANTHER" id="PTHR30015">
    <property type="entry name" value="MRR RESTRICTION SYSTEM PROTEIN"/>
    <property type="match status" value="1"/>
</dbReference>
<feature type="domain" description="DNA topoisomerase type IA zn finger" evidence="2">
    <location>
        <begin position="245"/>
        <end position="283"/>
    </location>
</feature>
<keyword evidence="5" id="KW-1185">Reference proteome</keyword>
<dbReference type="PANTHER" id="PTHR30015:SF7">
    <property type="entry name" value="TYPE IV METHYL-DIRECTED RESTRICTION ENZYME ECOKMRR"/>
    <property type="match status" value="1"/>
</dbReference>
<sequence length="284" mass="29889">MGRRKRTSAGDDVMALVALLPWWAGVGMAVLSYLLLHALAQPDPPVPLQPGQVGAFALRTMFKSVALVGQYVLPVLCLVGALVSFLKRRKRAGLVADAGQAQRADALDGMSWHEFEMLVGEAFRLQGFAVTETGGGGADGGVDLVLGRGSEKFLVQCKQWKAYKVGVEVVRELYGVMAARGAAGGFVVTSGRFTEDAKAFADGRNVKLVDGPRLLGLIKQARQSLAGGSKPAAVADVVPGSGQPKCPLCQSAMVKRTARKGANAGAQFWGCNGYPTCRGTRQIS</sequence>
<feature type="transmembrane region" description="Helical" evidence="1">
    <location>
        <begin position="12"/>
        <end position="36"/>
    </location>
</feature>